<sequence length="471" mass="52600">MKRYFLGFKIYYLVYLLLAFNAFINESLWMEYATDLLAVLGVGCALCMLKDWKQYQKVANLRLIGLFLVSYVVSAAVSYRYGIGDNVKELIWMFLFMVVLYATSAVLSMEERKKEFRLLACIWVIYSTVTNAIGNSMVLWGRNYGLTKVRDGKAVGFKVVGFKWGRLWGMYDDPNHGATITVVAVLLAVYLFVRTAKWYWRVCLAVSVLIQFGYLVLSDSRTGLVSVGVGAIVWTTALAGKRFRENGMKAGKAMAVSLMLGVAVAGGIVGMAQICKQEYNTHDKQIEILAKKMFPPKKSQTTKTETTPSKVGRKQDLKGDASNGRLDIWKSGLEIVETSPVVGVSFRNMTAYAQQNMPHTYLVDNPENAKYDSLHNSVLDVLVSQGILGILISLALVFNTGKLLREYLNQRKTVGHKVKAEQSFTTACLALTLAMGVGSLFLSMVFYLNAPQTYIFWLCFGYLAGTMQERA</sequence>
<dbReference type="InterPro" id="IPR051533">
    <property type="entry name" value="WaaL-like"/>
</dbReference>
<keyword evidence="9" id="KW-1185">Reference proteome</keyword>
<evidence type="ECO:0000313" key="9">
    <source>
        <dbReference type="Proteomes" id="UP000265643"/>
    </source>
</evidence>
<proteinExistence type="predicted"/>
<evidence type="ECO:0000256" key="1">
    <source>
        <dbReference type="ARBA" id="ARBA00004141"/>
    </source>
</evidence>
<feature type="transmembrane region" description="Helical" evidence="6">
    <location>
        <begin position="382"/>
        <end position="404"/>
    </location>
</feature>
<reference evidence="9" key="1">
    <citation type="submission" date="2018-09" db="EMBL/GenBank/DDBJ databases">
        <title>Draft Genome Sequence of Mediterraneibacter sp. KCTC 15684.</title>
        <authorList>
            <person name="Kim J.S."/>
            <person name="Han K.I."/>
            <person name="Suh M.K."/>
            <person name="Lee K.C."/>
            <person name="Eom M.K."/>
            <person name="Lee J.H."/>
            <person name="Park S.H."/>
            <person name="Kang S.W."/>
            <person name="Park J.E."/>
            <person name="Oh B.S."/>
            <person name="Yu S.Y."/>
            <person name="Choi S.H."/>
            <person name="Lee D.H."/>
            <person name="Yoon H."/>
            <person name="Kim B."/>
            <person name="Yang S.J."/>
            <person name="Lee J.S."/>
        </authorList>
    </citation>
    <scope>NUCLEOTIDE SEQUENCE [LARGE SCALE GENOMIC DNA]</scope>
    <source>
        <strain evidence="9">KCTC 15684</strain>
    </source>
</reference>
<feature type="transmembrane region" description="Helical" evidence="6">
    <location>
        <begin position="91"/>
        <end position="109"/>
    </location>
</feature>
<name>A0A391P6K5_9FIRM</name>
<accession>A0A391P6K5</accession>
<dbReference type="GO" id="GO:0016020">
    <property type="term" value="C:membrane"/>
    <property type="evidence" value="ECO:0007669"/>
    <property type="project" value="UniProtKB-SubCell"/>
</dbReference>
<evidence type="ECO:0000259" key="7">
    <source>
        <dbReference type="Pfam" id="PF04932"/>
    </source>
</evidence>
<dbReference type="PANTHER" id="PTHR37422">
    <property type="entry name" value="TEICHURONIC ACID BIOSYNTHESIS PROTEIN TUAE"/>
    <property type="match status" value="1"/>
</dbReference>
<feature type="compositionally biased region" description="Polar residues" evidence="5">
    <location>
        <begin position="298"/>
        <end position="309"/>
    </location>
</feature>
<organism evidence="8 9">
    <name type="scientific">Mediterraneibacter butyricigenes</name>
    <dbReference type="NCBI Taxonomy" id="2316025"/>
    <lineage>
        <taxon>Bacteria</taxon>
        <taxon>Bacillati</taxon>
        <taxon>Bacillota</taxon>
        <taxon>Clostridia</taxon>
        <taxon>Lachnospirales</taxon>
        <taxon>Lachnospiraceae</taxon>
        <taxon>Mediterraneibacter</taxon>
    </lineage>
</organism>
<feature type="transmembrane region" description="Helical" evidence="6">
    <location>
        <begin position="223"/>
        <end position="241"/>
    </location>
</feature>
<feature type="transmembrane region" description="Helical" evidence="6">
    <location>
        <begin position="61"/>
        <end position="79"/>
    </location>
</feature>
<feature type="region of interest" description="Disordered" evidence="5">
    <location>
        <begin position="297"/>
        <end position="317"/>
    </location>
</feature>
<dbReference type="AlphaFoldDB" id="A0A391P6K5"/>
<protein>
    <recommendedName>
        <fullName evidence="7">O-antigen ligase-related domain-containing protein</fullName>
    </recommendedName>
</protein>
<feature type="domain" description="O-antigen ligase-related" evidence="7">
    <location>
        <begin position="207"/>
        <end position="392"/>
    </location>
</feature>
<keyword evidence="3 6" id="KW-1133">Transmembrane helix</keyword>
<evidence type="ECO:0000256" key="6">
    <source>
        <dbReference type="SAM" id="Phobius"/>
    </source>
</evidence>
<feature type="transmembrane region" description="Helical" evidence="6">
    <location>
        <begin position="253"/>
        <end position="274"/>
    </location>
</feature>
<dbReference type="InterPro" id="IPR007016">
    <property type="entry name" value="O-antigen_ligase-rel_domated"/>
</dbReference>
<evidence type="ECO:0000313" key="8">
    <source>
        <dbReference type="EMBL" id="GCA66508.1"/>
    </source>
</evidence>
<feature type="transmembrane region" description="Helical" evidence="6">
    <location>
        <begin position="30"/>
        <end position="49"/>
    </location>
</feature>
<evidence type="ECO:0000256" key="5">
    <source>
        <dbReference type="SAM" id="MobiDB-lite"/>
    </source>
</evidence>
<feature type="transmembrane region" description="Helical" evidence="6">
    <location>
        <begin position="116"/>
        <end position="140"/>
    </location>
</feature>
<feature type="transmembrane region" description="Helical" evidence="6">
    <location>
        <begin position="198"/>
        <end position="217"/>
    </location>
</feature>
<dbReference type="Proteomes" id="UP000265643">
    <property type="component" value="Unassembled WGS sequence"/>
</dbReference>
<dbReference type="RefSeq" id="WP_119297727.1">
    <property type="nucleotide sequence ID" value="NZ_BHGK01000001.1"/>
</dbReference>
<evidence type="ECO:0000256" key="2">
    <source>
        <dbReference type="ARBA" id="ARBA00022692"/>
    </source>
</evidence>
<keyword evidence="2 6" id="KW-0812">Transmembrane</keyword>
<feature type="transmembrane region" description="Helical" evidence="6">
    <location>
        <begin position="176"/>
        <end position="193"/>
    </location>
</feature>
<evidence type="ECO:0000256" key="4">
    <source>
        <dbReference type="ARBA" id="ARBA00023136"/>
    </source>
</evidence>
<gene>
    <name evidence="8" type="ORF">KGMB01110_09440</name>
</gene>
<comment type="caution">
    <text evidence="8">The sequence shown here is derived from an EMBL/GenBank/DDBJ whole genome shotgun (WGS) entry which is preliminary data.</text>
</comment>
<comment type="subcellular location">
    <subcellularLocation>
        <location evidence="1">Membrane</location>
        <topology evidence="1">Multi-pass membrane protein</topology>
    </subcellularLocation>
</comment>
<feature type="transmembrane region" description="Helical" evidence="6">
    <location>
        <begin position="7"/>
        <end position="24"/>
    </location>
</feature>
<feature type="transmembrane region" description="Helical" evidence="6">
    <location>
        <begin position="424"/>
        <end position="448"/>
    </location>
</feature>
<dbReference type="Pfam" id="PF04932">
    <property type="entry name" value="Wzy_C"/>
    <property type="match status" value="1"/>
</dbReference>
<evidence type="ECO:0000256" key="3">
    <source>
        <dbReference type="ARBA" id="ARBA00022989"/>
    </source>
</evidence>
<dbReference type="EMBL" id="BHGK01000001">
    <property type="protein sequence ID" value="GCA66508.1"/>
    <property type="molecule type" value="Genomic_DNA"/>
</dbReference>
<dbReference type="PANTHER" id="PTHR37422:SF13">
    <property type="entry name" value="LIPOPOLYSACCHARIDE BIOSYNTHESIS PROTEIN PA4999-RELATED"/>
    <property type="match status" value="1"/>
</dbReference>
<keyword evidence="4 6" id="KW-0472">Membrane</keyword>